<keyword evidence="2" id="KW-0456">Lyase</keyword>
<dbReference type="PANTHER" id="PTHR42964">
    <property type="entry name" value="ENOYL-COA HYDRATASE"/>
    <property type="match status" value="1"/>
</dbReference>
<comment type="similarity">
    <text evidence="1">Belongs to the enoyl-CoA hydratase/isomerase family.</text>
</comment>
<dbReference type="EMBL" id="AM746676">
    <property type="protein sequence ID" value="CAN93339.1"/>
    <property type="molecule type" value="Genomic_DNA"/>
</dbReference>
<dbReference type="BioCyc" id="SCEL448385:SCE_RS16300-MONOMER"/>
<dbReference type="STRING" id="448385.sce3180"/>
<dbReference type="PANTHER" id="PTHR42964:SF1">
    <property type="entry name" value="POLYKETIDE BIOSYNTHESIS ENOYL-COA HYDRATASE PKSH-RELATED"/>
    <property type="match status" value="1"/>
</dbReference>
<dbReference type="GO" id="GO:0004300">
    <property type="term" value="F:enoyl-CoA hydratase activity"/>
    <property type="evidence" value="ECO:0007669"/>
    <property type="project" value="UniProtKB-EC"/>
</dbReference>
<dbReference type="Gene3D" id="3.90.226.10">
    <property type="entry name" value="2-enoyl-CoA Hydratase, Chain A, domain 1"/>
    <property type="match status" value="1"/>
</dbReference>
<dbReference type="InterPro" id="IPR029045">
    <property type="entry name" value="ClpP/crotonase-like_dom_sf"/>
</dbReference>
<dbReference type="Proteomes" id="UP000002139">
    <property type="component" value="Chromosome"/>
</dbReference>
<evidence type="ECO:0000313" key="3">
    <source>
        <dbReference type="Proteomes" id="UP000002139"/>
    </source>
</evidence>
<accession>A9GJ07</accession>
<sequence length="258" mass="28369">MDAVTAVPPYQTLRVRNQDGICFMQIHRPEAQNTIDDRLIDECSDVLDRCEDAATIVVIEGLPETFCFGADFSAIRAAQGVMRGPEPLYDLWMRLTTGPYVVISHVRGKANAGGIGFVAASDIVVADATATFSLSELLFGLIPACVMPFLVRRVGFQKAHYMTLMTHPLDVSQAAAYGLVDAYDANSDALLRRHLSRLRRLSKTAVARYKRFSSALGGAVAASRPLALATNKEVFSDPRNIEGIMRYVDEGIFPWERP</sequence>
<keyword evidence="3" id="KW-1185">Reference proteome</keyword>
<dbReference type="EC" id="4.2.1.17" evidence="2"/>
<name>A9GJ07_SORC5</name>
<gene>
    <name evidence="2" type="ordered locus">sce3180</name>
</gene>
<dbReference type="RefSeq" id="WP_012235811.1">
    <property type="nucleotide sequence ID" value="NC_010162.1"/>
</dbReference>
<dbReference type="SUPFAM" id="SSF52096">
    <property type="entry name" value="ClpP/crotonase"/>
    <property type="match status" value="1"/>
</dbReference>
<dbReference type="KEGG" id="scl:sce3180"/>
<reference evidence="2 3" key="1">
    <citation type="journal article" date="2007" name="Nat. Biotechnol.">
        <title>Complete genome sequence of the myxobacterium Sorangium cellulosum.</title>
        <authorList>
            <person name="Schneiker S."/>
            <person name="Perlova O."/>
            <person name="Kaiser O."/>
            <person name="Gerth K."/>
            <person name="Alici A."/>
            <person name="Altmeyer M.O."/>
            <person name="Bartels D."/>
            <person name="Bekel T."/>
            <person name="Beyer S."/>
            <person name="Bode E."/>
            <person name="Bode H.B."/>
            <person name="Bolten C.J."/>
            <person name="Choudhuri J.V."/>
            <person name="Doss S."/>
            <person name="Elnakady Y.A."/>
            <person name="Frank B."/>
            <person name="Gaigalat L."/>
            <person name="Goesmann A."/>
            <person name="Groeger C."/>
            <person name="Gross F."/>
            <person name="Jelsbak L."/>
            <person name="Jelsbak L."/>
            <person name="Kalinowski J."/>
            <person name="Kegler C."/>
            <person name="Knauber T."/>
            <person name="Konietzny S."/>
            <person name="Kopp M."/>
            <person name="Krause L."/>
            <person name="Krug D."/>
            <person name="Linke B."/>
            <person name="Mahmud T."/>
            <person name="Martinez-Arias R."/>
            <person name="McHardy A.C."/>
            <person name="Merai M."/>
            <person name="Meyer F."/>
            <person name="Mormann S."/>
            <person name="Munoz-Dorado J."/>
            <person name="Perez J."/>
            <person name="Pradella S."/>
            <person name="Rachid S."/>
            <person name="Raddatz G."/>
            <person name="Rosenau F."/>
            <person name="Rueckert C."/>
            <person name="Sasse F."/>
            <person name="Scharfe M."/>
            <person name="Schuster S.C."/>
            <person name="Suen G."/>
            <person name="Treuner-Lange A."/>
            <person name="Velicer G.J."/>
            <person name="Vorholter F.-J."/>
            <person name="Weissman K.J."/>
            <person name="Welch R.D."/>
            <person name="Wenzel S.C."/>
            <person name="Whitworth D.E."/>
            <person name="Wilhelm S."/>
            <person name="Wittmann C."/>
            <person name="Bloecker H."/>
            <person name="Puehler A."/>
            <person name="Mueller R."/>
        </authorList>
    </citation>
    <scope>NUCLEOTIDE SEQUENCE [LARGE SCALE GENOMIC DNA]</scope>
    <source>
        <strain evidence="3">So ce56</strain>
    </source>
</reference>
<dbReference type="InterPro" id="IPR001753">
    <property type="entry name" value="Enoyl-CoA_hydra/iso"/>
</dbReference>
<dbReference type="NCBIfam" id="NF005498">
    <property type="entry name" value="PRK07112.1"/>
    <property type="match status" value="1"/>
</dbReference>
<dbReference type="Pfam" id="PF00378">
    <property type="entry name" value="ECH_1"/>
    <property type="match status" value="1"/>
</dbReference>
<dbReference type="InterPro" id="IPR051683">
    <property type="entry name" value="Enoyl-CoA_Hydratase/Isomerase"/>
</dbReference>
<proteinExistence type="inferred from homology"/>
<dbReference type="HOGENOM" id="CLU_009834_7_3_7"/>
<protein>
    <submittedName>
        <fullName evidence="2">Probable enoyl-CoA hydratase/isomerase</fullName>
        <ecNumber evidence="2">4.2.1.17</ecNumber>
    </submittedName>
</protein>
<dbReference type="CDD" id="cd06558">
    <property type="entry name" value="crotonase-like"/>
    <property type="match status" value="1"/>
</dbReference>
<evidence type="ECO:0000313" key="2">
    <source>
        <dbReference type="EMBL" id="CAN93339.1"/>
    </source>
</evidence>
<dbReference type="eggNOG" id="COG1024">
    <property type="taxonomic scope" value="Bacteria"/>
</dbReference>
<dbReference type="AlphaFoldDB" id="A9GJ07"/>
<evidence type="ECO:0000256" key="1">
    <source>
        <dbReference type="ARBA" id="ARBA00005254"/>
    </source>
</evidence>
<organism evidence="2 3">
    <name type="scientific">Sorangium cellulosum (strain So ce56)</name>
    <name type="common">Polyangium cellulosum (strain So ce56)</name>
    <dbReference type="NCBI Taxonomy" id="448385"/>
    <lineage>
        <taxon>Bacteria</taxon>
        <taxon>Pseudomonadati</taxon>
        <taxon>Myxococcota</taxon>
        <taxon>Polyangia</taxon>
        <taxon>Polyangiales</taxon>
        <taxon>Polyangiaceae</taxon>
        <taxon>Sorangium</taxon>
    </lineage>
</organism>